<reference evidence="3 4" key="1">
    <citation type="journal article" date="2019" name="Fungal Biol. Biotechnol.">
        <title>Draft genome sequence of fastidious pathogen Ceratobasidium theobromae, which causes vascular-streak dieback in Theobroma cacao.</title>
        <authorList>
            <person name="Ali S.S."/>
            <person name="Asman A."/>
            <person name="Shao J."/>
            <person name="Firmansyah A.P."/>
            <person name="Susilo A.W."/>
            <person name="Rosmana A."/>
            <person name="McMahon P."/>
            <person name="Junaid M."/>
            <person name="Guest D."/>
            <person name="Kheng T.Y."/>
            <person name="Meinhardt L.W."/>
            <person name="Bailey B.A."/>
        </authorList>
    </citation>
    <scope>NUCLEOTIDE SEQUENCE [LARGE SCALE GENOMIC DNA]</scope>
    <source>
        <strain evidence="3 4">CT2</strain>
    </source>
</reference>
<dbReference type="GO" id="GO:0051087">
    <property type="term" value="F:protein-folding chaperone binding"/>
    <property type="evidence" value="ECO:0007669"/>
    <property type="project" value="TreeGrafter"/>
</dbReference>
<dbReference type="GO" id="GO:0051082">
    <property type="term" value="F:unfolded protein binding"/>
    <property type="evidence" value="ECO:0007669"/>
    <property type="project" value="TreeGrafter"/>
</dbReference>
<feature type="compositionally biased region" description="Basic and acidic residues" evidence="1">
    <location>
        <begin position="361"/>
        <end position="378"/>
    </location>
</feature>
<dbReference type="Gene3D" id="1.10.287.110">
    <property type="entry name" value="DnaJ domain"/>
    <property type="match status" value="1"/>
</dbReference>
<organism evidence="3 4">
    <name type="scientific">Ceratobasidium theobromae</name>
    <dbReference type="NCBI Taxonomy" id="1582974"/>
    <lineage>
        <taxon>Eukaryota</taxon>
        <taxon>Fungi</taxon>
        <taxon>Dikarya</taxon>
        <taxon>Basidiomycota</taxon>
        <taxon>Agaricomycotina</taxon>
        <taxon>Agaricomycetes</taxon>
        <taxon>Cantharellales</taxon>
        <taxon>Ceratobasidiaceae</taxon>
        <taxon>Ceratobasidium</taxon>
    </lineage>
</organism>
<protein>
    <recommendedName>
        <fullName evidence="2">J domain-containing protein</fullName>
    </recommendedName>
</protein>
<dbReference type="Proteomes" id="UP000383932">
    <property type="component" value="Unassembled WGS sequence"/>
</dbReference>
<dbReference type="PRINTS" id="PR00625">
    <property type="entry name" value="JDOMAIN"/>
</dbReference>
<evidence type="ECO:0000313" key="3">
    <source>
        <dbReference type="EMBL" id="KAB5590828.1"/>
    </source>
</evidence>
<feature type="compositionally biased region" description="Basic and acidic residues" evidence="1">
    <location>
        <begin position="428"/>
        <end position="445"/>
    </location>
</feature>
<dbReference type="GO" id="GO:0005634">
    <property type="term" value="C:nucleus"/>
    <property type="evidence" value="ECO:0007669"/>
    <property type="project" value="TreeGrafter"/>
</dbReference>
<dbReference type="InterPro" id="IPR001623">
    <property type="entry name" value="DnaJ_domain"/>
</dbReference>
<dbReference type="PANTHER" id="PTHR43948">
    <property type="entry name" value="DNAJ HOMOLOG SUBFAMILY B"/>
    <property type="match status" value="1"/>
</dbReference>
<accession>A0A5N5QH79</accession>
<sequence>MATHLYETLNLSRNATPDEIRKAYKKLALKTHPDRAPPERKLEAEEEFRKVNAAYEVLIDEEKRKVYDRHGVYPPPEPQVEPVYSNPFSQPHSHGPRFQPPPTFSHPSFERQSRRHHPRPVDPFAQMFNEPIFPSAAPPGSGPFGVPHMFFSDPFKLFHDVFATGFPPHHFMPGNMRLNPMFPIVGGPDFLVDPDHIQPFRPSNSNVIWTEETRTTKIINGREETIHTRIDQAGNVRRTYEVDGKRWETFNEEIVRPYETVRDAHHERIDYAPPPSAQPRLSKSTSGRRSRHGSPGYPYVSATPPHPPPQPPMHHHTRTTSTHVPNRRPYRRMHSYSQEDFGAPLKDTENIRPYSYEFAQREPPRYEEYHHPASSREQHSKRRHEYPAPPRSPHDPDVTHRRVMRPDGSYKMVYGDHEPEPIFIPPSPEHEAKEKRWWQKLRDPAGPRSQMF</sequence>
<dbReference type="OrthoDB" id="442087at2759"/>
<dbReference type="Pfam" id="PF00226">
    <property type="entry name" value="DnaJ"/>
    <property type="match status" value="1"/>
</dbReference>
<dbReference type="CDD" id="cd06257">
    <property type="entry name" value="DnaJ"/>
    <property type="match status" value="1"/>
</dbReference>
<feature type="region of interest" description="Disordered" evidence="1">
    <location>
        <begin position="75"/>
        <end position="119"/>
    </location>
</feature>
<feature type="region of interest" description="Disordered" evidence="1">
    <location>
        <begin position="267"/>
        <end position="328"/>
    </location>
</feature>
<dbReference type="AlphaFoldDB" id="A0A5N5QH79"/>
<dbReference type="PANTHER" id="PTHR43948:SF10">
    <property type="entry name" value="MRJ, ISOFORM E"/>
    <property type="match status" value="1"/>
</dbReference>
<dbReference type="InterPro" id="IPR036869">
    <property type="entry name" value="J_dom_sf"/>
</dbReference>
<keyword evidence="4" id="KW-1185">Reference proteome</keyword>
<evidence type="ECO:0000259" key="2">
    <source>
        <dbReference type="PROSITE" id="PS50076"/>
    </source>
</evidence>
<comment type="caution">
    <text evidence="3">The sequence shown here is derived from an EMBL/GenBank/DDBJ whole genome shotgun (WGS) entry which is preliminary data.</text>
</comment>
<dbReference type="InterPro" id="IPR018253">
    <property type="entry name" value="DnaJ_domain_CS"/>
</dbReference>
<feature type="domain" description="J" evidence="2">
    <location>
        <begin position="4"/>
        <end position="71"/>
    </location>
</feature>
<dbReference type="EMBL" id="SSOP01000142">
    <property type="protein sequence ID" value="KAB5590828.1"/>
    <property type="molecule type" value="Genomic_DNA"/>
</dbReference>
<feature type="region of interest" description="Disordered" evidence="1">
    <location>
        <begin position="361"/>
        <end position="452"/>
    </location>
</feature>
<proteinExistence type="predicted"/>
<evidence type="ECO:0000256" key="1">
    <source>
        <dbReference type="SAM" id="MobiDB-lite"/>
    </source>
</evidence>
<dbReference type="GO" id="GO:0044183">
    <property type="term" value="F:protein folding chaperone"/>
    <property type="evidence" value="ECO:0007669"/>
    <property type="project" value="TreeGrafter"/>
</dbReference>
<name>A0A5N5QH79_9AGAM</name>
<dbReference type="PROSITE" id="PS50076">
    <property type="entry name" value="DNAJ_2"/>
    <property type="match status" value="1"/>
</dbReference>
<dbReference type="SMART" id="SM00271">
    <property type="entry name" value="DnaJ"/>
    <property type="match status" value="1"/>
</dbReference>
<evidence type="ECO:0000313" key="4">
    <source>
        <dbReference type="Proteomes" id="UP000383932"/>
    </source>
</evidence>
<dbReference type="SUPFAM" id="SSF46565">
    <property type="entry name" value="Chaperone J-domain"/>
    <property type="match status" value="1"/>
</dbReference>
<gene>
    <name evidence="3" type="ORF">CTheo_5728</name>
</gene>
<dbReference type="PROSITE" id="PS00636">
    <property type="entry name" value="DNAJ_1"/>
    <property type="match status" value="1"/>
</dbReference>
<dbReference type="GO" id="GO:0005737">
    <property type="term" value="C:cytoplasm"/>
    <property type="evidence" value="ECO:0007669"/>
    <property type="project" value="TreeGrafter"/>
</dbReference>